<name>A0A5J6QI59_9GAMM</name>
<dbReference type="KEGG" id="plal:FXN65_10270"/>
<gene>
    <name evidence="2" type="ORF">FXN65_10270</name>
</gene>
<evidence type="ECO:0000313" key="3">
    <source>
        <dbReference type="Proteomes" id="UP000327179"/>
    </source>
</evidence>
<accession>A0A5J6QI59</accession>
<evidence type="ECO:0000313" key="2">
    <source>
        <dbReference type="EMBL" id="QEY62438.1"/>
    </source>
</evidence>
<organism evidence="2 3">
    <name type="scientific">Metapseudomonas lalkuanensis</name>
    <dbReference type="NCBI Taxonomy" id="2604832"/>
    <lineage>
        <taxon>Bacteria</taxon>
        <taxon>Pseudomonadati</taxon>
        <taxon>Pseudomonadota</taxon>
        <taxon>Gammaproteobacteria</taxon>
        <taxon>Pseudomonadales</taxon>
        <taxon>Pseudomonadaceae</taxon>
        <taxon>Metapseudomonas</taxon>
    </lineage>
</organism>
<keyword evidence="3" id="KW-1185">Reference proteome</keyword>
<feature type="region of interest" description="Disordered" evidence="1">
    <location>
        <begin position="1"/>
        <end position="87"/>
    </location>
</feature>
<dbReference type="RefSeq" id="WP_151133094.1">
    <property type="nucleotide sequence ID" value="NZ_CP043311.1"/>
</dbReference>
<reference evidence="2 3" key="1">
    <citation type="submission" date="2019-08" db="EMBL/GenBank/DDBJ databases">
        <title>Whole-genome Sequencing of e-waste polymer degrading bacterium Pseudomonas sp. strain PE08.</title>
        <authorList>
            <person name="Kirdat K."/>
            <person name="Debbarma P."/>
            <person name="Narawade N."/>
            <person name="Suyal D."/>
            <person name="Thorat V."/>
            <person name="Shouche Y."/>
            <person name="Goel R."/>
            <person name="Yadav A."/>
        </authorList>
    </citation>
    <scope>NUCLEOTIDE SEQUENCE [LARGE SCALE GENOMIC DNA]</scope>
    <source>
        <strain evidence="2 3">PE08</strain>
    </source>
</reference>
<evidence type="ECO:0000256" key="1">
    <source>
        <dbReference type="SAM" id="MobiDB-lite"/>
    </source>
</evidence>
<dbReference type="EMBL" id="CP043311">
    <property type="protein sequence ID" value="QEY62438.1"/>
    <property type="molecule type" value="Genomic_DNA"/>
</dbReference>
<dbReference type="AlphaFoldDB" id="A0A5J6QI59"/>
<proteinExistence type="predicted"/>
<sequence length="119" mass="11787">MISGVGSYSSHGSYSHASSSTSSSARPRVCGASGQNKAQEKLFSVLDADGDGSLSQDETTASATSPGTGGMPLDQSDESSGSSDDRGYGRLVTAVLKRCEAGAAGCGSSRVGSQLSLSA</sequence>
<feature type="compositionally biased region" description="Low complexity" evidence="1">
    <location>
        <begin position="1"/>
        <end position="25"/>
    </location>
</feature>
<dbReference type="Proteomes" id="UP000327179">
    <property type="component" value="Chromosome"/>
</dbReference>
<protein>
    <recommendedName>
        <fullName evidence="4">EF-hand domain-containing protein</fullName>
    </recommendedName>
</protein>
<evidence type="ECO:0008006" key="4">
    <source>
        <dbReference type="Google" id="ProtNLM"/>
    </source>
</evidence>